<dbReference type="Gene3D" id="1.25.10.10">
    <property type="entry name" value="Leucine-rich Repeat Variant"/>
    <property type="match status" value="1"/>
</dbReference>
<dbReference type="Pfam" id="PF04564">
    <property type="entry name" value="U-box"/>
    <property type="match status" value="1"/>
</dbReference>
<dbReference type="UniPathway" id="UPA00143"/>
<dbReference type="AlphaFoldDB" id="I1GZB0"/>
<keyword evidence="9" id="KW-1185">Reference proteome</keyword>
<protein>
    <recommendedName>
        <fullName evidence="5 6">U-box domain-containing protein</fullName>
        <ecNumber evidence="5">2.3.2.27</ecNumber>
    </recommendedName>
    <alternativeName>
        <fullName evidence="5">RING-type E3 ubiquitin transferase PUB</fullName>
    </alternativeName>
</protein>
<dbReference type="Pfam" id="PF25598">
    <property type="entry name" value="ARM_PUB"/>
    <property type="match status" value="1"/>
</dbReference>
<evidence type="ECO:0000313" key="7">
    <source>
        <dbReference type="EMBL" id="KQK18739.1"/>
    </source>
</evidence>
<evidence type="ECO:0000313" key="9">
    <source>
        <dbReference type="Proteomes" id="UP000008810"/>
    </source>
</evidence>
<dbReference type="InterPro" id="IPR003613">
    <property type="entry name" value="Ubox_domain"/>
</dbReference>
<dbReference type="SMART" id="SM00504">
    <property type="entry name" value="Ubox"/>
    <property type="match status" value="1"/>
</dbReference>
<dbReference type="OrthoDB" id="10064100at2759"/>
<evidence type="ECO:0000313" key="8">
    <source>
        <dbReference type="EnsemblPlants" id="KQK18739"/>
    </source>
</evidence>
<dbReference type="HOGENOM" id="CLU_006348_1_3_1"/>
<dbReference type="InterPro" id="IPR045185">
    <property type="entry name" value="PUB22/23/24-like"/>
</dbReference>
<evidence type="ECO:0000259" key="6">
    <source>
        <dbReference type="PROSITE" id="PS51698"/>
    </source>
</evidence>
<dbReference type="InterPro" id="IPR058678">
    <property type="entry name" value="ARM_PUB"/>
</dbReference>
<evidence type="ECO:0000256" key="3">
    <source>
        <dbReference type="ARBA" id="ARBA00022679"/>
    </source>
</evidence>
<dbReference type="InterPro" id="IPR011989">
    <property type="entry name" value="ARM-like"/>
</dbReference>
<dbReference type="FunFam" id="3.30.40.10:FF:000442">
    <property type="entry name" value="RING-type E3 ubiquitin transferase"/>
    <property type="match status" value="1"/>
</dbReference>
<dbReference type="EMBL" id="CM000880">
    <property type="protein sequence ID" value="KQK18739.1"/>
    <property type="molecule type" value="Genomic_DNA"/>
</dbReference>
<sequence length="449" mass="47200">MVLPMSRATRLMPELPLLRRGRRQAITASTSEDHQEEELAIPAHFRCPISLDLMRDPVTAPTGITYDRENLEGWLARGHGTCPVTGRGPLRLADLVPNHATRRMIQAWCVANRARGVERVPTPKVPVAEADAAQVLEDLSAAARLGDAAACGEIAARARALGKESDRNRRCLASAGAARKLSSAFGRLAAAGGEPVEGGALGKVLAALTVFFPLDDESRRCIVASSLTTLVSVLSHGDLAARASAAIVLREVASSAADRATVEAISRAPGMCDALVGLVRNPVSPQATKAALVTAYYLASDRAAASRFAELGVVSVLAELLVDADKGTSEKALAALDGVLCADAGLESARAHALVVPVLVKKMFRVSDMATEFAVSALWRLCHAGADAGACRVEALRVGAFQKLLLLLQVGCGGPTKERASELLKLLNGSRASVECIEAVDFKGLKRPF</sequence>
<dbReference type="RefSeq" id="XP_003564002.1">
    <property type="nucleotide sequence ID" value="XM_003563954.4"/>
</dbReference>
<comment type="pathway">
    <text evidence="2 5">Protein modification; protein ubiquitination.</text>
</comment>
<dbReference type="SUPFAM" id="SSF57850">
    <property type="entry name" value="RING/U-box"/>
    <property type="match status" value="1"/>
</dbReference>
<dbReference type="Proteomes" id="UP000008810">
    <property type="component" value="Chromosome 1"/>
</dbReference>
<dbReference type="CDD" id="cd16664">
    <property type="entry name" value="RING-Ubox_PUB"/>
    <property type="match status" value="1"/>
</dbReference>
<gene>
    <name evidence="8" type="primary">LOC100845469</name>
    <name evidence="7" type="ORF">BRADI_1g44390v3</name>
</gene>
<dbReference type="EnsemblPlants" id="KQK18739">
    <property type="protein sequence ID" value="KQK18739"/>
    <property type="gene ID" value="BRADI_1g44390v3"/>
</dbReference>
<dbReference type="GeneID" id="100845469"/>
<dbReference type="Gene3D" id="3.30.40.10">
    <property type="entry name" value="Zinc/RING finger domain, C3HC4 (zinc finger)"/>
    <property type="match status" value="1"/>
</dbReference>
<reference evidence="7 8" key="1">
    <citation type="journal article" date="2010" name="Nature">
        <title>Genome sequencing and analysis of the model grass Brachypodium distachyon.</title>
        <authorList>
            <consortium name="International Brachypodium Initiative"/>
        </authorList>
    </citation>
    <scope>NUCLEOTIDE SEQUENCE [LARGE SCALE GENOMIC DNA]</scope>
    <source>
        <strain evidence="7 8">Bd21</strain>
    </source>
</reference>
<reference evidence="8" key="3">
    <citation type="submission" date="2018-08" db="UniProtKB">
        <authorList>
            <consortium name="EnsemblPlants"/>
        </authorList>
    </citation>
    <scope>IDENTIFICATION</scope>
    <source>
        <strain evidence="8">cv. Bd21</strain>
    </source>
</reference>
<dbReference type="PANTHER" id="PTHR22849">
    <property type="entry name" value="WDSAM1 PROTEIN"/>
    <property type="match status" value="1"/>
</dbReference>
<dbReference type="Gramene" id="KQK18739">
    <property type="protein sequence ID" value="KQK18739"/>
    <property type="gene ID" value="BRADI_1g44390v3"/>
</dbReference>
<dbReference type="InterPro" id="IPR016024">
    <property type="entry name" value="ARM-type_fold"/>
</dbReference>
<dbReference type="PROSITE" id="PS51698">
    <property type="entry name" value="U_BOX"/>
    <property type="match status" value="1"/>
</dbReference>
<organism evidence="8">
    <name type="scientific">Brachypodium distachyon</name>
    <name type="common">Purple false brome</name>
    <name type="synonym">Trachynia distachya</name>
    <dbReference type="NCBI Taxonomy" id="15368"/>
    <lineage>
        <taxon>Eukaryota</taxon>
        <taxon>Viridiplantae</taxon>
        <taxon>Streptophyta</taxon>
        <taxon>Embryophyta</taxon>
        <taxon>Tracheophyta</taxon>
        <taxon>Spermatophyta</taxon>
        <taxon>Magnoliopsida</taxon>
        <taxon>Liliopsida</taxon>
        <taxon>Poales</taxon>
        <taxon>Poaceae</taxon>
        <taxon>BOP clade</taxon>
        <taxon>Pooideae</taxon>
        <taxon>Stipodae</taxon>
        <taxon>Brachypodieae</taxon>
        <taxon>Brachypodium</taxon>
    </lineage>
</organism>
<keyword evidence="4 5" id="KW-0833">Ubl conjugation pathway</keyword>
<evidence type="ECO:0000256" key="1">
    <source>
        <dbReference type="ARBA" id="ARBA00000900"/>
    </source>
</evidence>
<dbReference type="EC" id="2.3.2.27" evidence="5"/>
<dbReference type="InterPro" id="IPR045210">
    <property type="entry name" value="RING-Ubox_PUB"/>
</dbReference>
<feature type="domain" description="U-box" evidence="6">
    <location>
        <begin position="40"/>
        <end position="115"/>
    </location>
</feature>
<dbReference type="InterPro" id="IPR013083">
    <property type="entry name" value="Znf_RING/FYVE/PHD"/>
</dbReference>
<evidence type="ECO:0000256" key="5">
    <source>
        <dbReference type="RuleBase" id="RU369093"/>
    </source>
</evidence>
<dbReference type="FunCoup" id="I1GZB0">
    <property type="interactions" value="11"/>
</dbReference>
<comment type="catalytic activity">
    <reaction evidence="1 5">
        <text>S-ubiquitinyl-[E2 ubiquitin-conjugating enzyme]-L-cysteine + [acceptor protein]-L-lysine = [E2 ubiquitin-conjugating enzyme]-L-cysteine + N(6)-ubiquitinyl-[acceptor protein]-L-lysine.</text>
        <dbReference type="EC" id="2.3.2.27"/>
    </reaction>
</comment>
<evidence type="ECO:0000256" key="4">
    <source>
        <dbReference type="ARBA" id="ARBA00022786"/>
    </source>
</evidence>
<name>I1GZB0_BRADI</name>
<dbReference type="eggNOG" id="ENOG502QS2D">
    <property type="taxonomic scope" value="Eukaryota"/>
</dbReference>
<evidence type="ECO:0000256" key="2">
    <source>
        <dbReference type="ARBA" id="ARBA00004906"/>
    </source>
</evidence>
<dbReference type="PANTHER" id="PTHR22849:SF16">
    <property type="entry name" value="U-BOX DOMAIN-CONTAINING PROTEIN"/>
    <property type="match status" value="1"/>
</dbReference>
<dbReference type="GO" id="GO:0016567">
    <property type="term" value="P:protein ubiquitination"/>
    <property type="evidence" value="ECO:0007669"/>
    <property type="project" value="UniProtKB-UniRule"/>
</dbReference>
<proteinExistence type="predicted"/>
<dbReference type="GO" id="GO:0061630">
    <property type="term" value="F:ubiquitin protein ligase activity"/>
    <property type="evidence" value="ECO:0007669"/>
    <property type="project" value="UniProtKB-UniRule"/>
</dbReference>
<dbReference type="OMA" id="NARCPVT"/>
<dbReference type="SUPFAM" id="SSF48371">
    <property type="entry name" value="ARM repeat"/>
    <property type="match status" value="1"/>
</dbReference>
<dbReference type="KEGG" id="bdi:100845469"/>
<reference evidence="7" key="2">
    <citation type="submission" date="2017-06" db="EMBL/GenBank/DDBJ databases">
        <title>WGS assembly of Brachypodium distachyon.</title>
        <authorList>
            <consortium name="The International Brachypodium Initiative"/>
            <person name="Lucas S."/>
            <person name="Harmon-Smith M."/>
            <person name="Lail K."/>
            <person name="Tice H."/>
            <person name="Grimwood J."/>
            <person name="Bruce D."/>
            <person name="Barry K."/>
            <person name="Shu S."/>
            <person name="Lindquist E."/>
            <person name="Wang M."/>
            <person name="Pitluck S."/>
            <person name="Vogel J.P."/>
            <person name="Garvin D.F."/>
            <person name="Mockler T.C."/>
            <person name="Schmutz J."/>
            <person name="Rokhsar D."/>
            <person name="Bevan M.W."/>
        </authorList>
    </citation>
    <scope>NUCLEOTIDE SEQUENCE</scope>
    <source>
        <strain evidence="7">Bd21</strain>
    </source>
</reference>
<keyword evidence="3 5" id="KW-0808">Transferase</keyword>
<accession>I1GZB0</accession>
<comment type="function">
    <text evidence="5">Functions as an E3 ubiquitin ligase.</text>
</comment>